<protein>
    <submittedName>
        <fullName evidence="2">Uncharacterized protein</fullName>
    </submittedName>
</protein>
<dbReference type="HOGENOM" id="CLU_118302_0_0_1"/>
<evidence type="ECO:0000313" key="2">
    <source>
        <dbReference type="EMBL" id="EAZ02644.1"/>
    </source>
</evidence>
<organism evidence="2 3">
    <name type="scientific">Oryza sativa subsp. indica</name>
    <name type="common">Rice</name>
    <dbReference type="NCBI Taxonomy" id="39946"/>
    <lineage>
        <taxon>Eukaryota</taxon>
        <taxon>Viridiplantae</taxon>
        <taxon>Streptophyta</taxon>
        <taxon>Embryophyta</taxon>
        <taxon>Tracheophyta</taxon>
        <taxon>Spermatophyta</taxon>
        <taxon>Magnoliopsida</taxon>
        <taxon>Liliopsida</taxon>
        <taxon>Poales</taxon>
        <taxon>Poaceae</taxon>
        <taxon>BOP clade</taxon>
        <taxon>Oryzoideae</taxon>
        <taxon>Oryzeae</taxon>
        <taxon>Oryzinae</taxon>
        <taxon>Oryza</taxon>
        <taxon>Oryza sativa</taxon>
    </lineage>
</organism>
<proteinExistence type="predicted"/>
<gene>
    <name evidence="2" type="ORF">OsI_24756</name>
</gene>
<dbReference type="Proteomes" id="UP000007015">
    <property type="component" value="Chromosome 7"/>
</dbReference>
<dbReference type="OMA" id="HIEREWA"/>
<feature type="region of interest" description="Disordered" evidence="1">
    <location>
        <begin position="43"/>
        <end position="68"/>
    </location>
</feature>
<evidence type="ECO:0000256" key="1">
    <source>
        <dbReference type="SAM" id="MobiDB-lite"/>
    </source>
</evidence>
<dbReference type="EMBL" id="CM000132">
    <property type="protein sequence ID" value="EAZ02644.1"/>
    <property type="molecule type" value="Genomic_DNA"/>
</dbReference>
<dbReference type="Gramene" id="BGIOSGA024889-TA">
    <property type="protein sequence ID" value="BGIOSGA024889-PA"/>
    <property type="gene ID" value="BGIOSGA024889"/>
</dbReference>
<reference evidence="2 3" key="1">
    <citation type="journal article" date="2005" name="PLoS Biol.">
        <title>The genomes of Oryza sativa: a history of duplications.</title>
        <authorList>
            <person name="Yu J."/>
            <person name="Wang J."/>
            <person name="Lin W."/>
            <person name="Li S."/>
            <person name="Li H."/>
            <person name="Zhou J."/>
            <person name="Ni P."/>
            <person name="Dong W."/>
            <person name="Hu S."/>
            <person name="Zeng C."/>
            <person name="Zhang J."/>
            <person name="Zhang Y."/>
            <person name="Li R."/>
            <person name="Xu Z."/>
            <person name="Li S."/>
            <person name="Li X."/>
            <person name="Zheng H."/>
            <person name="Cong L."/>
            <person name="Lin L."/>
            <person name="Yin J."/>
            <person name="Geng J."/>
            <person name="Li G."/>
            <person name="Shi J."/>
            <person name="Liu J."/>
            <person name="Lv H."/>
            <person name="Li J."/>
            <person name="Wang J."/>
            <person name="Deng Y."/>
            <person name="Ran L."/>
            <person name="Shi X."/>
            <person name="Wang X."/>
            <person name="Wu Q."/>
            <person name="Li C."/>
            <person name="Ren X."/>
            <person name="Wang J."/>
            <person name="Wang X."/>
            <person name="Li D."/>
            <person name="Liu D."/>
            <person name="Zhang X."/>
            <person name="Ji Z."/>
            <person name="Zhao W."/>
            <person name="Sun Y."/>
            <person name="Zhang Z."/>
            <person name="Bao J."/>
            <person name="Han Y."/>
            <person name="Dong L."/>
            <person name="Ji J."/>
            <person name="Chen P."/>
            <person name="Wu S."/>
            <person name="Liu J."/>
            <person name="Xiao Y."/>
            <person name="Bu D."/>
            <person name="Tan J."/>
            <person name="Yang L."/>
            <person name="Ye C."/>
            <person name="Zhang J."/>
            <person name="Xu J."/>
            <person name="Zhou Y."/>
            <person name="Yu Y."/>
            <person name="Zhang B."/>
            <person name="Zhuang S."/>
            <person name="Wei H."/>
            <person name="Liu B."/>
            <person name="Lei M."/>
            <person name="Yu H."/>
            <person name="Li Y."/>
            <person name="Xu H."/>
            <person name="Wei S."/>
            <person name="He X."/>
            <person name="Fang L."/>
            <person name="Zhang Z."/>
            <person name="Zhang Y."/>
            <person name="Huang X."/>
            <person name="Su Z."/>
            <person name="Tong W."/>
            <person name="Li J."/>
            <person name="Tong Z."/>
            <person name="Li S."/>
            <person name="Ye J."/>
            <person name="Wang L."/>
            <person name="Fang L."/>
            <person name="Lei T."/>
            <person name="Chen C."/>
            <person name="Chen H."/>
            <person name="Xu Z."/>
            <person name="Li H."/>
            <person name="Huang H."/>
            <person name="Zhang F."/>
            <person name="Xu H."/>
            <person name="Li N."/>
            <person name="Zhao C."/>
            <person name="Li S."/>
            <person name="Dong L."/>
            <person name="Huang Y."/>
            <person name="Li L."/>
            <person name="Xi Y."/>
            <person name="Qi Q."/>
            <person name="Li W."/>
            <person name="Zhang B."/>
            <person name="Hu W."/>
            <person name="Zhang Y."/>
            <person name="Tian X."/>
            <person name="Jiao Y."/>
            <person name="Liang X."/>
            <person name="Jin J."/>
            <person name="Gao L."/>
            <person name="Zheng W."/>
            <person name="Hao B."/>
            <person name="Liu S."/>
            <person name="Wang W."/>
            <person name="Yuan L."/>
            <person name="Cao M."/>
            <person name="McDermott J."/>
            <person name="Samudrala R."/>
            <person name="Wang J."/>
            <person name="Wong G.K."/>
            <person name="Yang H."/>
        </authorList>
    </citation>
    <scope>NUCLEOTIDE SEQUENCE [LARGE SCALE GENOMIC DNA]</scope>
    <source>
        <strain evidence="3">cv. 93-11</strain>
    </source>
</reference>
<dbReference type="PANTHER" id="PTHR35166:SF11">
    <property type="entry name" value="OS05G0151550 PROTEIN"/>
    <property type="match status" value="1"/>
</dbReference>
<feature type="region of interest" description="Disordered" evidence="1">
    <location>
        <begin position="113"/>
        <end position="136"/>
    </location>
</feature>
<name>A2YHT3_ORYSI</name>
<sequence length="203" mass="22268">MASAAVPRITEFMAEAALEEGTTTETAVVVERASKLVGVAGGCGKAEAAPPLKERDANKKREKATGSAQVVNAESAVAVAAAGGEGDQKRKVPMPENFVAMILALKREPWPTSEYLDSLSPEKRSEELKSAERRSKLDDDLEKLQKDVRDGIDKDGYYLVDESYLAESAACEAQIDELWAKIDWDLYNFGDWDYDDPECVVYL</sequence>
<feature type="compositionally biased region" description="Basic and acidic residues" evidence="1">
    <location>
        <begin position="120"/>
        <end position="136"/>
    </location>
</feature>
<evidence type="ECO:0000313" key="3">
    <source>
        <dbReference type="Proteomes" id="UP000007015"/>
    </source>
</evidence>
<dbReference type="PANTHER" id="PTHR35166">
    <property type="entry name" value="OS05G0193700 PROTEIN-RELATED"/>
    <property type="match status" value="1"/>
</dbReference>
<dbReference type="AlphaFoldDB" id="A2YHT3"/>
<keyword evidence="3" id="KW-1185">Reference proteome</keyword>
<accession>A2YHT3</accession>